<evidence type="ECO:0000313" key="1">
    <source>
        <dbReference type="EMBL" id="RNA04137.1"/>
    </source>
</evidence>
<organism evidence="1 2">
    <name type="scientific">Brachionus plicatilis</name>
    <name type="common">Marine rotifer</name>
    <name type="synonym">Brachionus muelleri</name>
    <dbReference type="NCBI Taxonomy" id="10195"/>
    <lineage>
        <taxon>Eukaryota</taxon>
        <taxon>Metazoa</taxon>
        <taxon>Spiralia</taxon>
        <taxon>Gnathifera</taxon>
        <taxon>Rotifera</taxon>
        <taxon>Eurotatoria</taxon>
        <taxon>Monogononta</taxon>
        <taxon>Pseudotrocha</taxon>
        <taxon>Ploima</taxon>
        <taxon>Brachionidae</taxon>
        <taxon>Brachionus</taxon>
    </lineage>
</organism>
<dbReference type="EMBL" id="REGN01008219">
    <property type="protein sequence ID" value="RNA04137.1"/>
    <property type="molecule type" value="Genomic_DNA"/>
</dbReference>
<keyword evidence="2" id="KW-1185">Reference proteome</keyword>
<proteinExistence type="predicted"/>
<gene>
    <name evidence="1" type="ORF">BpHYR1_041252</name>
</gene>
<dbReference type="Proteomes" id="UP000276133">
    <property type="component" value="Unassembled WGS sequence"/>
</dbReference>
<dbReference type="AlphaFoldDB" id="A0A3M7PYB9"/>
<reference evidence="1 2" key="1">
    <citation type="journal article" date="2018" name="Sci. Rep.">
        <title>Genomic signatures of local adaptation to the degree of environmental predictability in rotifers.</title>
        <authorList>
            <person name="Franch-Gras L."/>
            <person name="Hahn C."/>
            <person name="Garcia-Roger E.M."/>
            <person name="Carmona M.J."/>
            <person name="Serra M."/>
            <person name="Gomez A."/>
        </authorList>
    </citation>
    <scope>NUCLEOTIDE SEQUENCE [LARGE SCALE GENOMIC DNA]</scope>
    <source>
        <strain evidence="1">HYR1</strain>
    </source>
</reference>
<protein>
    <submittedName>
        <fullName evidence="1">Uncharacterized protein</fullName>
    </submittedName>
</protein>
<evidence type="ECO:0000313" key="2">
    <source>
        <dbReference type="Proteomes" id="UP000276133"/>
    </source>
</evidence>
<comment type="caution">
    <text evidence="1">The sequence shown here is derived from an EMBL/GenBank/DDBJ whole genome shotgun (WGS) entry which is preliminary data.</text>
</comment>
<name>A0A3M7PYB9_BRAPC</name>
<accession>A0A3M7PYB9</accession>
<sequence>MFLHLDKVFGHHIYRLFGHRIHHDSRANKCTLDFQENMLSCSGTEDITCVEMVVGSVEVCEVGIVVVAGVVVKVVECIFSGMVDSAETLVVIEDVVVFMKF</sequence>